<dbReference type="SMART" id="SM00052">
    <property type="entry name" value="EAL"/>
    <property type="match status" value="1"/>
</dbReference>
<dbReference type="AlphaFoldDB" id="A0A917WLQ6"/>
<dbReference type="SUPFAM" id="SSF141868">
    <property type="entry name" value="EAL domain-like"/>
    <property type="match status" value="1"/>
</dbReference>
<evidence type="ECO:0000259" key="4">
    <source>
        <dbReference type="PROSITE" id="PS50887"/>
    </source>
</evidence>
<dbReference type="Proteomes" id="UP000642070">
    <property type="component" value="Unassembled WGS sequence"/>
</dbReference>
<dbReference type="PANTHER" id="PTHR44757:SF2">
    <property type="entry name" value="BIOFILM ARCHITECTURE MAINTENANCE PROTEIN MBAA"/>
    <property type="match status" value="1"/>
</dbReference>
<dbReference type="PANTHER" id="PTHR44757">
    <property type="entry name" value="DIGUANYLATE CYCLASE DGCP"/>
    <property type="match status" value="1"/>
</dbReference>
<feature type="transmembrane region" description="Helical" evidence="2">
    <location>
        <begin position="215"/>
        <end position="235"/>
    </location>
</feature>
<keyword evidence="2" id="KW-0812">Transmembrane</keyword>
<feature type="transmembrane region" description="Helical" evidence="2">
    <location>
        <begin position="156"/>
        <end position="175"/>
    </location>
</feature>
<evidence type="ECO:0000256" key="2">
    <source>
        <dbReference type="SAM" id="Phobius"/>
    </source>
</evidence>
<dbReference type="PROSITE" id="PS50887">
    <property type="entry name" value="GGDEF"/>
    <property type="match status" value="1"/>
</dbReference>
<dbReference type="CDD" id="cd01948">
    <property type="entry name" value="EAL"/>
    <property type="match status" value="1"/>
</dbReference>
<dbReference type="InterPro" id="IPR035919">
    <property type="entry name" value="EAL_sf"/>
</dbReference>
<feature type="transmembrane region" description="Helical" evidence="2">
    <location>
        <begin position="7"/>
        <end position="23"/>
    </location>
</feature>
<dbReference type="PROSITE" id="PS50883">
    <property type="entry name" value="EAL"/>
    <property type="match status" value="1"/>
</dbReference>
<dbReference type="InterPro" id="IPR043128">
    <property type="entry name" value="Rev_trsase/Diguanyl_cyclase"/>
</dbReference>
<keyword evidence="2" id="KW-0472">Membrane</keyword>
<feature type="transmembrane region" description="Helical" evidence="2">
    <location>
        <begin position="91"/>
        <end position="108"/>
    </location>
</feature>
<evidence type="ECO:0000259" key="3">
    <source>
        <dbReference type="PROSITE" id="PS50883"/>
    </source>
</evidence>
<organism evidence="5 6">
    <name type="scientific">Dactylosporangium sucinum</name>
    <dbReference type="NCBI Taxonomy" id="1424081"/>
    <lineage>
        <taxon>Bacteria</taxon>
        <taxon>Bacillati</taxon>
        <taxon>Actinomycetota</taxon>
        <taxon>Actinomycetes</taxon>
        <taxon>Micromonosporales</taxon>
        <taxon>Micromonosporaceae</taxon>
        <taxon>Dactylosporangium</taxon>
    </lineage>
</organism>
<evidence type="ECO:0008006" key="7">
    <source>
        <dbReference type="Google" id="ProtNLM"/>
    </source>
</evidence>
<feature type="domain" description="EAL" evidence="3">
    <location>
        <begin position="510"/>
        <end position="768"/>
    </location>
</feature>
<evidence type="ECO:0000313" key="6">
    <source>
        <dbReference type="Proteomes" id="UP000642070"/>
    </source>
</evidence>
<dbReference type="RefSeq" id="WP_190248870.1">
    <property type="nucleotide sequence ID" value="NZ_BMPI01000005.1"/>
</dbReference>
<feature type="region of interest" description="Disordered" evidence="1">
    <location>
        <begin position="767"/>
        <end position="788"/>
    </location>
</feature>
<dbReference type="InterPro" id="IPR052155">
    <property type="entry name" value="Biofilm_reg_signaling"/>
</dbReference>
<name>A0A917WLQ6_9ACTN</name>
<evidence type="ECO:0000313" key="5">
    <source>
        <dbReference type="EMBL" id="GGM14118.1"/>
    </source>
</evidence>
<dbReference type="InterPro" id="IPR029787">
    <property type="entry name" value="Nucleotide_cyclase"/>
</dbReference>
<dbReference type="Gene3D" id="3.30.70.270">
    <property type="match status" value="1"/>
</dbReference>
<dbReference type="SMART" id="SM00267">
    <property type="entry name" value="GGDEF"/>
    <property type="match status" value="1"/>
</dbReference>
<dbReference type="Gene3D" id="3.20.20.450">
    <property type="entry name" value="EAL domain"/>
    <property type="match status" value="1"/>
</dbReference>
<comment type="caution">
    <text evidence="5">The sequence shown here is derived from an EMBL/GenBank/DDBJ whole genome shotgun (WGS) entry which is preliminary data.</text>
</comment>
<feature type="domain" description="GGDEF" evidence="4">
    <location>
        <begin position="370"/>
        <end position="501"/>
    </location>
</feature>
<evidence type="ECO:0000256" key="1">
    <source>
        <dbReference type="SAM" id="MobiDB-lite"/>
    </source>
</evidence>
<keyword evidence="6" id="KW-1185">Reference proteome</keyword>
<accession>A0A917WLQ6</accession>
<dbReference type="InterPro" id="IPR000160">
    <property type="entry name" value="GGDEF_dom"/>
</dbReference>
<reference evidence="5" key="1">
    <citation type="journal article" date="2014" name="Int. J. Syst. Evol. Microbiol.">
        <title>Complete genome sequence of Corynebacterium casei LMG S-19264T (=DSM 44701T), isolated from a smear-ripened cheese.</title>
        <authorList>
            <consortium name="US DOE Joint Genome Institute (JGI-PGF)"/>
            <person name="Walter F."/>
            <person name="Albersmeier A."/>
            <person name="Kalinowski J."/>
            <person name="Ruckert C."/>
        </authorList>
    </citation>
    <scope>NUCLEOTIDE SEQUENCE</scope>
    <source>
        <strain evidence="5">JCM 19831</strain>
    </source>
</reference>
<feature type="transmembrane region" description="Helical" evidence="2">
    <location>
        <begin position="256"/>
        <end position="276"/>
    </location>
</feature>
<dbReference type="InterPro" id="IPR001633">
    <property type="entry name" value="EAL_dom"/>
</dbReference>
<dbReference type="Pfam" id="PF00990">
    <property type="entry name" value="GGDEF"/>
    <property type="match status" value="1"/>
</dbReference>
<gene>
    <name evidence="5" type="ORF">GCM10007977_013990</name>
</gene>
<feature type="transmembrane region" description="Helical" evidence="2">
    <location>
        <begin position="29"/>
        <end position="47"/>
    </location>
</feature>
<keyword evidence="2" id="KW-1133">Transmembrane helix</keyword>
<dbReference type="NCBIfam" id="TIGR00254">
    <property type="entry name" value="GGDEF"/>
    <property type="match status" value="1"/>
</dbReference>
<protein>
    <recommendedName>
        <fullName evidence="7">Diguanylate cyclase/phosphodiesterase</fullName>
    </recommendedName>
</protein>
<proteinExistence type="predicted"/>
<dbReference type="SUPFAM" id="SSF55073">
    <property type="entry name" value="Nucleotide cyclase"/>
    <property type="match status" value="1"/>
</dbReference>
<dbReference type="EMBL" id="BMPI01000005">
    <property type="protein sequence ID" value="GGM14118.1"/>
    <property type="molecule type" value="Genomic_DNA"/>
</dbReference>
<feature type="transmembrane region" description="Helical" evidence="2">
    <location>
        <begin position="187"/>
        <end position="209"/>
    </location>
</feature>
<sequence length="788" mass="84150">MTAWRWYAVLGLGAVAVGGFLPVMPRQGLYALIGLSAAAAVAVGVRLHRPEHRRSWVVFGVAIGCSVLASLAWAVQYQLSGAVVFPAAKDVPFVASYTLMALGTLAWVRPDPRRPRGERFVDAGIVASGVAAIAWTFIVHPLLFTQHVGVRRTTGHLMYIVIDLVLVVLAARMVFTSSVRSPAHALVSCALGAVITGDVVFSAAVAWTGDTRGDAISTGLYLCAYALIGTAALHPSMAGAAGRPERVQPVIPRRRVYLYSVLALVGPVVAITMLLVESPLPSRWWVVVPLATSVVTSILLIARLSQLVRLTNRRVRELDAHAVALGTALQEQEALRQQLTHRALHDALTGLGNRALLQERLEHAVTRTASSHGLLLLDLDGFKDVNDTFGHPAGDALLIEVAARLLGEVSTSDTLVRLGGDEFAVLLEDVTPPRLSSVGAAVVAALGRPYTVHGRELSVTTSVGSLHFAAPTTPSEALRNADLALYAAKAAGKNRLAVYEPRLAVERHEHMRISAALRRAVAEEEFVVNYQPVVDLATGRVTAVEALLRWSPEGTPVPPLEFIPIAEQYGLIVPIGAWVLRQACRDVRSWHERFGISVTVNVSGRQLREPGFVSVVLSALRDAPLPGSALILEITESVLVSSTGASSGGGVSDVAELLSSLREAGVRIAVDDFGTGYSSLAYLRHLPVDILKIDRAFTPDGAQAEEMAFTRAIVELGNSLRLSSIAEAVETPEQAERLRQLDCPQAQGYHFSRPLPADALDEVLTSSNGVLPGARPTSRPVSLPASPR</sequence>
<feature type="transmembrane region" description="Helical" evidence="2">
    <location>
        <begin position="282"/>
        <end position="304"/>
    </location>
</feature>
<dbReference type="CDD" id="cd01949">
    <property type="entry name" value="GGDEF"/>
    <property type="match status" value="1"/>
</dbReference>
<feature type="transmembrane region" description="Helical" evidence="2">
    <location>
        <begin position="120"/>
        <end position="144"/>
    </location>
</feature>
<dbReference type="Pfam" id="PF00563">
    <property type="entry name" value="EAL"/>
    <property type="match status" value="1"/>
</dbReference>
<feature type="transmembrane region" description="Helical" evidence="2">
    <location>
        <begin position="56"/>
        <end position="79"/>
    </location>
</feature>
<reference evidence="5" key="2">
    <citation type="submission" date="2020-09" db="EMBL/GenBank/DDBJ databases">
        <authorList>
            <person name="Sun Q."/>
            <person name="Ohkuma M."/>
        </authorList>
    </citation>
    <scope>NUCLEOTIDE SEQUENCE</scope>
    <source>
        <strain evidence="5">JCM 19831</strain>
    </source>
</reference>